<sequence length="388" mass="46133">MLVALYKNQFVDMVGDSTKEEWVAKNKEGGLLCPVCQSKVIPKCGMKKTWHFAHRSYEECAGFHEAETNYHMLGKKGLYKWLIALSEEPIVEFYLRDIAQRPDLFLSKHNHAIEFQCASISQDQLRSRIQGYQSLNIQSDWIFGLKRLTHKGNFLHLIQSTDLSAAKKDNAGNLFLHYYCPLQDQFVLLRNILPLSQRKSAAISYRFSSKNFNYFQEVSQTYNEEEFLHYKNLWLKQKTTWRMTAFKNTSPSVMYFKKVLYFNHRSLTLFPPLAGVPSNGYYHFETSPYLWQTYLLFMIEKLSVSLFSINFIEQEFERLLQKRILQVRDFPYINESWKNAMRGYLHFLERHKFIEQVTDQTWKKLRDIHYPKTVEEAFKLDEIFSEKS</sequence>
<feature type="domain" description="Competence protein CoiA-like N-terminal" evidence="2">
    <location>
        <begin position="18"/>
        <end position="61"/>
    </location>
</feature>
<protein>
    <recommendedName>
        <fullName evidence="6">Competence protein CoiA</fullName>
    </recommendedName>
</protein>
<feature type="domain" description="Competence protein CoiA C-terminal" evidence="3">
    <location>
        <begin position="233"/>
        <end position="377"/>
    </location>
</feature>
<dbReference type="Pfam" id="PF25164">
    <property type="entry name" value="CoiA_N"/>
    <property type="match status" value="1"/>
</dbReference>
<dbReference type="InterPro" id="IPR010330">
    <property type="entry name" value="CoiA_nuc"/>
</dbReference>
<dbReference type="AlphaFoldDB" id="A0A163PEZ5"/>
<dbReference type="RefSeq" id="WP_066245984.1">
    <property type="nucleotide sequence ID" value="NZ_LRFC01000039.1"/>
</dbReference>
<name>A0A163PEZ5_9BACL</name>
<dbReference type="EMBL" id="LRFC01000039">
    <property type="protein sequence ID" value="KZE63430.1"/>
    <property type="molecule type" value="Genomic_DNA"/>
</dbReference>
<accession>A0A163PEZ5</accession>
<gene>
    <name evidence="4" type="ORF">AWM68_15570</name>
</gene>
<reference evidence="5" key="1">
    <citation type="submission" date="2016-01" db="EMBL/GenBank/DDBJ databases">
        <title>Draft genome of Chromobacterium sp. F49.</title>
        <authorList>
            <person name="Hong K.W."/>
        </authorList>
    </citation>
    <scope>NUCLEOTIDE SEQUENCE [LARGE SCALE GENOMIC DNA]</scope>
    <source>
        <strain evidence="5">P7IIIA</strain>
    </source>
</reference>
<dbReference type="Proteomes" id="UP000076567">
    <property type="component" value="Unassembled WGS sequence"/>
</dbReference>
<evidence type="ECO:0000259" key="2">
    <source>
        <dbReference type="Pfam" id="PF25164"/>
    </source>
</evidence>
<keyword evidence="5" id="KW-1185">Reference proteome</keyword>
<dbReference type="Pfam" id="PF06054">
    <property type="entry name" value="CoiA_nuc"/>
    <property type="match status" value="1"/>
</dbReference>
<comment type="caution">
    <text evidence="4">The sequence shown here is derived from an EMBL/GenBank/DDBJ whole genome shotgun (WGS) entry which is preliminary data.</text>
</comment>
<feature type="domain" description="Competence protein CoiA nuclease-like" evidence="1">
    <location>
        <begin position="67"/>
        <end position="213"/>
    </location>
</feature>
<dbReference type="OrthoDB" id="3784230at2"/>
<dbReference type="Pfam" id="PF25166">
    <property type="entry name" value="CoiA_C"/>
    <property type="match status" value="1"/>
</dbReference>
<dbReference type="InterPro" id="IPR057252">
    <property type="entry name" value="CoiA_C"/>
</dbReference>
<dbReference type="InterPro" id="IPR057253">
    <property type="entry name" value="CoiA-like_N"/>
</dbReference>
<proteinExistence type="predicted"/>
<evidence type="ECO:0000313" key="4">
    <source>
        <dbReference type="EMBL" id="KZE63430.1"/>
    </source>
</evidence>
<dbReference type="PIRSF" id="PIRSF007487">
    <property type="entry name" value="Competence-induced_CoiA_bac"/>
    <property type="match status" value="1"/>
</dbReference>
<organism evidence="4 5">
    <name type="scientific">Fictibacillus phosphorivorans</name>
    <dbReference type="NCBI Taxonomy" id="1221500"/>
    <lineage>
        <taxon>Bacteria</taxon>
        <taxon>Bacillati</taxon>
        <taxon>Bacillota</taxon>
        <taxon>Bacilli</taxon>
        <taxon>Bacillales</taxon>
        <taxon>Fictibacillaceae</taxon>
        <taxon>Fictibacillus</taxon>
    </lineage>
</organism>
<evidence type="ECO:0000313" key="5">
    <source>
        <dbReference type="Proteomes" id="UP000076567"/>
    </source>
</evidence>
<evidence type="ECO:0000259" key="1">
    <source>
        <dbReference type="Pfam" id="PF06054"/>
    </source>
</evidence>
<evidence type="ECO:0000259" key="3">
    <source>
        <dbReference type="Pfam" id="PF25166"/>
    </source>
</evidence>
<evidence type="ECO:0008006" key="6">
    <source>
        <dbReference type="Google" id="ProtNLM"/>
    </source>
</evidence>
<dbReference type="InterPro" id="IPR021176">
    <property type="entry name" value="Competence-induced_CoiA"/>
</dbReference>